<evidence type="ECO:0000256" key="2">
    <source>
        <dbReference type="ARBA" id="ARBA00022737"/>
    </source>
</evidence>
<evidence type="ECO:0000256" key="1">
    <source>
        <dbReference type="ARBA" id="ARBA00004123"/>
    </source>
</evidence>
<dbReference type="InterPro" id="IPR015300">
    <property type="entry name" value="DNA-bd_pseudobarrel_sf"/>
</dbReference>
<feature type="domain" description="TF-B3" evidence="8">
    <location>
        <begin position="193"/>
        <end position="291"/>
    </location>
</feature>
<evidence type="ECO:0000313" key="10">
    <source>
        <dbReference type="Proteomes" id="UP001154282"/>
    </source>
</evidence>
<dbReference type="SUPFAM" id="SSF101936">
    <property type="entry name" value="DNA-binding pseudobarrel domain"/>
    <property type="match status" value="3"/>
</dbReference>
<dbReference type="Pfam" id="PF02362">
    <property type="entry name" value="B3"/>
    <property type="match status" value="3"/>
</dbReference>
<dbReference type="PROSITE" id="PS50863">
    <property type="entry name" value="B3"/>
    <property type="match status" value="3"/>
</dbReference>
<dbReference type="Proteomes" id="UP001154282">
    <property type="component" value="Unassembled WGS sequence"/>
</dbReference>
<proteinExistence type="predicted"/>
<dbReference type="GO" id="GO:0003677">
    <property type="term" value="F:DNA binding"/>
    <property type="evidence" value="ECO:0007669"/>
    <property type="project" value="UniProtKB-KW"/>
</dbReference>
<dbReference type="GO" id="GO:0005634">
    <property type="term" value="C:nucleus"/>
    <property type="evidence" value="ECO:0007669"/>
    <property type="project" value="UniProtKB-SubCell"/>
</dbReference>
<keyword evidence="2" id="KW-0677">Repeat</keyword>
<dbReference type="SMART" id="SM01019">
    <property type="entry name" value="B3"/>
    <property type="match status" value="3"/>
</dbReference>
<gene>
    <name evidence="9" type="ORF">LITE_LOCUS25877</name>
</gene>
<dbReference type="EMBL" id="CAMGYJ010000006">
    <property type="protein sequence ID" value="CAI0438653.1"/>
    <property type="molecule type" value="Genomic_DNA"/>
</dbReference>
<dbReference type="InterPro" id="IPR039218">
    <property type="entry name" value="REM_fam"/>
</dbReference>
<dbReference type="PANTHER" id="PTHR31674">
    <property type="entry name" value="B3 DOMAIN-CONTAINING PROTEIN REM-LIKE 3-RELATED"/>
    <property type="match status" value="1"/>
</dbReference>
<keyword evidence="4" id="KW-0238">DNA-binding</keyword>
<feature type="region of interest" description="Disordered" evidence="7">
    <location>
        <begin position="1"/>
        <end position="20"/>
    </location>
</feature>
<sequence length="445" mass="49846">MNHQPQKHASKGKAKSSMAKQGSRMLSSLPHFFQPLLPGFHNRFSIPVGFGKYLEGREVGEGNIAVLRSPGGKIYRVEMEKGREFKDGWKEFVDEHDLHVGDVVVFRLVDDPMVFDVMIFDRSACERPYPPNEVDVKTEEAVAEEEEERPLPCAAAGVAEPETGLHSIENGSGTPMETIGIAKDGPSEAKKPYFVVSIKPDNLNNRRQRIPKCFSMTYGLNLGNAEGVVMDEEGRSWPVRINCYWKSSCDTYIERGWGAFQKENELKLGDTFNLELVQGGQKPVLQMSGLHANPMLEKAYREKVRKERRKRVEVKKYPIHIQDSPAAGFSEMADTHFMLTVTNHFLGVYPSIPNKLARYGGLHGGSGSLILTNEKGRNWLVTVETSTNDVTYIANGWTELVRENGLGVGDTVRVDLVERGMNPVMSFKVVSRNTNAKQRETLSDK</sequence>
<evidence type="ECO:0000256" key="3">
    <source>
        <dbReference type="ARBA" id="ARBA00023015"/>
    </source>
</evidence>
<keyword evidence="3" id="KW-0805">Transcription regulation</keyword>
<feature type="compositionally biased region" description="Basic residues" evidence="7">
    <location>
        <begin position="1"/>
        <end position="14"/>
    </location>
</feature>
<feature type="domain" description="TF-B3" evidence="8">
    <location>
        <begin position="335"/>
        <end position="430"/>
    </location>
</feature>
<name>A0AAV0LW00_9ROSI</name>
<dbReference type="PANTHER" id="PTHR31674:SF62">
    <property type="entry name" value="B3 DOMAIN-CONTAINING PROTEIN REM14-RELATED"/>
    <property type="match status" value="1"/>
</dbReference>
<protein>
    <recommendedName>
        <fullName evidence="8">TF-B3 domain-containing protein</fullName>
    </recommendedName>
</protein>
<evidence type="ECO:0000259" key="8">
    <source>
        <dbReference type="PROSITE" id="PS50863"/>
    </source>
</evidence>
<feature type="domain" description="TF-B3" evidence="8">
    <location>
        <begin position="29"/>
        <end position="123"/>
    </location>
</feature>
<comment type="caution">
    <text evidence="9">The sequence shown here is derived from an EMBL/GenBank/DDBJ whole genome shotgun (WGS) entry which is preliminary data.</text>
</comment>
<keyword evidence="5" id="KW-0804">Transcription</keyword>
<reference evidence="9" key="1">
    <citation type="submission" date="2022-08" db="EMBL/GenBank/DDBJ databases">
        <authorList>
            <person name="Gutierrez-Valencia J."/>
        </authorList>
    </citation>
    <scope>NUCLEOTIDE SEQUENCE</scope>
</reference>
<evidence type="ECO:0000256" key="5">
    <source>
        <dbReference type="ARBA" id="ARBA00023163"/>
    </source>
</evidence>
<comment type="subcellular location">
    <subcellularLocation>
        <location evidence="1">Nucleus</location>
    </subcellularLocation>
</comment>
<dbReference type="AlphaFoldDB" id="A0AAV0LW00"/>
<evidence type="ECO:0000256" key="6">
    <source>
        <dbReference type="ARBA" id="ARBA00023242"/>
    </source>
</evidence>
<evidence type="ECO:0000256" key="4">
    <source>
        <dbReference type="ARBA" id="ARBA00023125"/>
    </source>
</evidence>
<keyword evidence="10" id="KW-1185">Reference proteome</keyword>
<evidence type="ECO:0000256" key="7">
    <source>
        <dbReference type="SAM" id="MobiDB-lite"/>
    </source>
</evidence>
<evidence type="ECO:0000313" key="9">
    <source>
        <dbReference type="EMBL" id="CAI0438653.1"/>
    </source>
</evidence>
<keyword evidence="6" id="KW-0539">Nucleus</keyword>
<dbReference type="Gene3D" id="2.40.330.10">
    <property type="entry name" value="DNA-binding pseudobarrel domain"/>
    <property type="match status" value="3"/>
</dbReference>
<dbReference type="InterPro" id="IPR003340">
    <property type="entry name" value="B3_DNA-bd"/>
</dbReference>
<organism evidence="9 10">
    <name type="scientific">Linum tenue</name>
    <dbReference type="NCBI Taxonomy" id="586396"/>
    <lineage>
        <taxon>Eukaryota</taxon>
        <taxon>Viridiplantae</taxon>
        <taxon>Streptophyta</taxon>
        <taxon>Embryophyta</taxon>
        <taxon>Tracheophyta</taxon>
        <taxon>Spermatophyta</taxon>
        <taxon>Magnoliopsida</taxon>
        <taxon>eudicotyledons</taxon>
        <taxon>Gunneridae</taxon>
        <taxon>Pentapetalae</taxon>
        <taxon>rosids</taxon>
        <taxon>fabids</taxon>
        <taxon>Malpighiales</taxon>
        <taxon>Linaceae</taxon>
        <taxon>Linum</taxon>
    </lineage>
</organism>
<dbReference type="CDD" id="cd10017">
    <property type="entry name" value="B3_DNA"/>
    <property type="match status" value="3"/>
</dbReference>
<accession>A0AAV0LW00</accession>